<keyword evidence="3" id="KW-1185">Reference proteome</keyword>
<sequence>MLAEHIPVQVRRSGTMVPVQSLRVGDMLFDPLSGDHVEILDIFCNCSPDMPGLLFGIAQGRLGSGRSSHGVAVSLHWQVPVPGMPDGDENPACLDRPTAERLDIRLPEDATLFAIFPERDCFMMSCGFCLRVLAPYPSPLH</sequence>
<dbReference type="EMBL" id="CP058690">
    <property type="protein sequence ID" value="QLH15920.1"/>
    <property type="molecule type" value="Genomic_DNA"/>
</dbReference>
<evidence type="ECO:0000313" key="3">
    <source>
        <dbReference type="Proteomes" id="UP000273626"/>
    </source>
</evidence>
<dbReference type="EMBL" id="RBLI01000001">
    <property type="protein sequence ID" value="RKS51113.1"/>
    <property type="molecule type" value="Genomic_DNA"/>
</dbReference>
<proteinExistence type="predicted"/>
<organism evidence="1 4">
    <name type="scientific">Paracoccus pantotrophus</name>
    <name type="common">Thiosphaera pantotropha</name>
    <dbReference type="NCBI Taxonomy" id="82367"/>
    <lineage>
        <taxon>Bacteria</taxon>
        <taxon>Pseudomonadati</taxon>
        <taxon>Pseudomonadota</taxon>
        <taxon>Alphaproteobacteria</taxon>
        <taxon>Rhodobacterales</taxon>
        <taxon>Paracoccaceae</taxon>
        <taxon>Paracoccus</taxon>
    </lineage>
</organism>
<dbReference type="Proteomes" id="UP000273626">
    <property type="component" value="Unassembled WGS sequence"/>
</dbReference>
<accession>A0A1I5H064</accession>
<reference evidence="2 3" key="1">
    <citation type="submission" date="2018-10" db="EMBL/GenBank/DDBJ databases">
        <title>Genomic Encyclopedia of Archaeal and Bacterial Type Strains, Phase II (KMG-II): from individual species to whole genera.</title>
        <authorList>
            <person name="Goeker M."/>
        </authorList>
    </citation>
    <scope>NUCLEOTIDE SEQUENCE [LARGE SCALE GENOMIC DNA]</scope>
    <source>
        <strain evidence="3">ATCC 35512 / DSM 2944 / CIP 106514 / LMD 82.5 / NBRC 102493 / NCCB 82005 / GB17</strain>
        <strain evidence="2">DSM 2944</strain>
    </source>
</reference>
<dbReference type="AlphaFoldDB" id="A0A1I5H064"/>
<name>A0A1I5H064_PARPN</name>
<gene>
    <name evidence="2" type="ORF">BDE18_0342</name>
    <name evidence="1" type="ORF">HYQ43_17470</name>
</gene>
<dbReference type="Proteomes" id="UP000509322">
    <property type="component" value="Chromosome 2"/>
</dbReference>
<evidence type="ECO:0000313" key="1">
    <source>
        <dbReference type="EMBL" id="QLH15920.1"/>
    </source>
</evidence>
<reference evidence="1 4" key="2">
    <citation type="submission" date="2020-07" db="EMBL/GenBank/DDBJ databases">
        <title>The complete genome of Paracoccus pantotrophus ACCC 10489.</title>
        <authorList>
            <person name="Si Y."/>
        </authorList>
    </citation>
    <scope>NUCLEOTIDE SEQUENCE [LARGE SCALE GENOMIC DNA]</scope>
    <source>
        <strain evidence="1 4">ACCC10489</strain>
    </source>
</reference>
<protein>
    <submittedName>
        <fullName evidence="1">Uncharacterized protein</fullName>
    </submittedName>
</protein>
<evidence type="ECO:0000313" key="4">
    <source>
        <dbReference type="Proteomes" id="UP000509322"/>
    </source>
</evidence>
<evidence type="ECO:0000313" key="2">
    <source>
        <dbReference type="EMBL" id="RKS51113.1"/>
    </source>
</evidence>
<dbReference type="RefSeq" id="WP_036747366.1">
    <property type="nucleotide sequence ID" value="NZ_JAYRDN010000032.1"/>
</dbReference>